<name>A0A914MVE6_MELIC</name>
<keyword evidence="1" id="KW-1185">Reference proteome</keyword>
<reference evidence="2" key="1">
    <citation type="submission" date="2022-11" db="UniProtKB">
        <authorList>
            <consortium name="WormBaseParasite"/>
        </authorList>
    </citation>
    <scope>IDENTIFICATION</scope>
</reference>
<dbReference type="WBParaSite" id="Minc3s02594g30811">
    <property type="protein sequence ID" value="Minc3s02594g30811"/>
    <property type="gene ID" value="Minc3s02594g30811"/>
</dbReference>
<proteinExistence type="predicted"/>
<protein>
    <submittedName>
        <fullName evidence="2">Uncharacterized protein</fullName>
    </submittedName>
</protein>
<sequence length="61" mass="6866">MEKIYLIPFQVPPTSSIGLDYPVKPFYRHWLIDSGPLPTPTFSIGTGYPLSDPSPQPTQYL</sequence>
<evidence type="ECO:0000313" key="1">
    <source>
        <dbReference type="Proteomes" id="UP000887563"/>
    </source>
</evidence>
<organism evidence="1 2">
    <name type="scientific">Meloidogyne incognita</name>
    <name type="common">Southern root-knot nematode worm</name>
    <name type="synonym">Oxyuris incognita</name>
    <dbReference type="NCBI Taxonomy" id="6306"/>
    <lineage>
        <taxon>Eukaryota</taxon>
        <taxon>Metazoa</taxon>
        <taxon>Ecdysozoa</taxon>
        <taxon>Nematoda</taxon>
        <taxon>Chromadorea</taxon>
        <taxon>Rhabditida</taxon>
        <taxon>Tylenchina</taxon>
        <taxon>Tylenchomorpha</taxon>
        <taxon>Tylenchoidea</taxon>
        <taxon>Meloidogynidae</taxon>
        <taxon>Meloidogyninae</taxon>
        <taxon>Meloidogyne</taxon>
        <taxon>Meloidogyne incognita group</taxon>
    </lineage>
</organism>
<evidence type="ECO:0000313" key="2">
    <source>
        <dbReference type="WBParaSite" id="Minc3s02594g30811"/>
    </source>
</evidence>
<dbReference type="AlphaFoldDB" id="A0A914MVE6"/>
<dbReference type="Proteomes" id="UP000887563">
    <property type="component" value="Unplaced"/>
</dbReference>
<accession>A0A914MVE6</accession>